<dbReference type="InterPro" id="IPR027417">
    <property type="entry name" value="P-loop_NTPase"/>
</dbReference>
<feature type="domain" description="ABC transmembrane type-1" evidence="11">
    <location>
        <begin position="1"/>
        <end position="244"/>
    </location>
</feature>
<dbReference type="SUPFAM" id="SSF90123">
    <property type="entry name" value="ABC transporter transmembrane region"/>
    <property type="match status" value="1"/>
</dbReference>
<dbReference type="FunFam" id="3.40.50.300:FF:000287">
    <property type="entry name" value="Multidrug ABC transporter ATP-binding protein"/>
    <property type="match status" value="1"/>
</dbReference>
<evidence type="ECO:0000256" key="3">
    <source>
        <dbReference type="ARBA" id="ARBA00022692"/>
    </source>
</evidence>
<keyword evidence="3 9" id="KW-0812">Transmembrane</keyword>
<dbReference type="InterPro" id="IPR039421">
    <property type="entry name" value="Type_1_exporter"/>
</dbReference>
<dbReference type="PROSITE" id="PS50893">
    <property type="entry name" value="ABC_TRANSPORTER_2"/>
    <property type="match status" value="1"/>
</dbReference>
<protein>
    <recommendedName>
        <fullName evidence="14">ABC transporter</fullName>
    </recommendedName>
</protein>
<reference evidence="13" key="1">
    <citation type="submission" date="2021-01" db="EMBL/GenBank/DDBJ databases">
        <authorList>
            <person name="Corre E."/>
            <person name="Pelletier E."/>
            <person name="Niang G."/>
            <person name="Scheremetjew M."/>
            <person name="Finn R."/>
            <person name="Kale V."/>
            <person name="Holt S."/>
            <person name="Cochrane G."/>
            <person name="Meng A."/>
            <person name="Brown T."/>
            <person name="Cohen L."/>
        </authorList>
    </citation>
    <scope>NUCLEOTIDE SEQUENCE</scope>
    <source>
        <strain evidence="13">379</strain>
    </source>
</reference>
<dbReference type="InterPro" id="IPR036640">
    <property type="entry name" value="ABC1_TM_sf"/>
</dbReference>
<dbReference type="InterPro" id="IPR017871">
    <property type="entry name" value="ABC_transporter-like_CS"/>
</dbReference>
<dbReference type="AlphaFoldDB" id="A0A6V2XF61"/>
<feature type="transmembrane region" description="Helical" evidence="9">
    <location>
        <begin position="100"/>
        <end position="120"/>
    </location>
</feature>
<dbReference type="Pfam" id="PF00005">
    <property type="entry name" value="ABC_tran"/>
    <property type="match status" value="1"/>
</dbReference>
<feature type="transmembrane region" description="Helical" evidence="9">
    <location>
        <begin position="67"/>
        <end position="94"/>
    </location>
</feature>
<dbReference type="InterPro" id="IPR003593">
    <property type="entry name" value="AAA+_ATPase"/>
</dbReference>
<keyword evidence="2" id="KW-0813">Transport</keyword>
<comment type="subcellular location">
    <subcellularLocation>
        <location evidence="1">Mitochondrion membrane</location>
        <topology evidence="1">Multi-pass membrane protein</topology>
    </subcellularLocation>
</comment>
<dbReference type="GO" id="GO:0005743">
    <property type="term" value="C:mitochondrial inner membrane"/>
    <property type="evidence" value="ECO:0007669"/>
    <property type="project" value="TreeGrafter"/>
</dbReference>
<evidence type="ECO:0000256" key="5">
    <source>
        <dbReference type="ARBA" id="ARBA00022840"/>
    </source>
</evidence>
<evidence type="ECO:0000259" key="10">
    <source>
        <dbReference type="PROSITE" id="PS50893"/>
    </source>
</evidence>
<sequence>MVAYGVTRIAADGMQQLRNALFAYVTEGAVRQTSLRAFEQLMALDLSFHLNRQTGALSRTVERGSKAVGTVLSMSVLHVVPTAFEVVIVSALLAHQCGPAFSAVTLATIGFYSAFTFGVTQWRTHIRRAQNQAETRASHRFTDSLLNYESVHYFGAAAREAARYDEACRDYQRASLDTQLSLSLLNFGQSLIFSSGVSAALLLSANQVMAGTMTVGDVVMVHGLIFQLTLPLNILGSVYNMVRQATVDMNALTQLLQQKPAVTSVRGAPALSSPTRGRIEFDQVSFGYGGPEGPMLLQDVSFAVEPGQTCAIVGASGSGKSTLLRLLYRFYDVERGAVRIDGQDVRDVSLDSLRDAIGVIPQDVVLFNDSIADNLGYGRPGCSREEVEHAARLACLHEPISRMPSGYETLVGERGLKLSGGEKQRVAIGRALLKEAPVLLCDEATSAVDTVTEAQIFAALRAVTRESAQRQRTCIIIAHRLSTVVDADLIVVLRAGRVAECGTHAALLQQQGEYAQLWAAQRASEY</sequence>
<evidence type="ECO:0000259" key="11">
    <source>
        <dbReference type="PROSITE" id="PS50929"/>
    </source>
</evidence>
<evidence type="ECO:0000313" key="12">
    <source>
        <dbReference type="EMBL" id="CAE0591286.1"/>
    </source>
</evidence>
<dbReference type="PROSITE" id="PS50929">
    <property type="entry name" value="ABC_TM1F"/>
    <property type="match status" value="1"/>
</dbReference>
<dbReference type="SMART" id="SM00382">
    <property type="entry name" value="AAA"/>
    <property type="match status" value="1"/>
</dbReference>
<feature type="transmembrane region" description="Helical" evidence="9">
    <location>
        <begin position="224"/>
        <end position="242"/>
    </location>
</feature>
<evidence type="ECO:0000313" key="13">
    <source>
        <dbReference type="EMBL" id="CAE0591294.1"/>
    </source>
</evidence>
<accession>A0A6V2XF61</accession>
<dbReference type="GO" id="GO:0140359">
    <property type="term" value="F:ABC-type transporter activity"/>
    <property type="evidence" value="ECO:0007669"/>
    <property type="project" value="InterPro"/>
</dbReference>
<evidence type="ECO:0000256" key="6">
    <source>
        <dbReference type="ARBA" id="ARBA00022989"/>
    </source>
</evidence>
<dbReference type="InterPro" id="IPR011527">
    <property type="entry name" value="ABC1_TM_dom"/>
</dbReference>
<evidence type="ECO:0000256" key="2">
    <source>
        <dbReference type="ARBA" id="ARBA00022448"/>
    </source>
</evidence>
<dbReference type="SUPFAM" id="SSF52540">
    <property type="entry name" value="P-loop containing nucleoside triphosphate hydrolases"/>
    <property type="match status" value="1"/>
</dbReference>
<dbReference type="GO" id="GO:0005524">
    <property type="term" value="F:ATP binding"/>
    <property type="evidence" value="ECO:0007669"/>
    <property type="project" value="UniProtKB-KW"/>
</dbReference>
<dbReference type="Gene3D" id="3.40.50.300">
    <property type="entry name" value="P-loop containing nucleotide triphosphate hydrolases"/>
    <property type="match status" value="1"/>
</dbReference>
<evidence type="ECO:0000256" key="9">
    <source>
        <dbReference type="SAM" id="Phobius"/>
    </source>
</evidence>
<dbReference type="EMBL" id="HBIR01054598">
    <property type="protein sequence ID" value="CAE0591294.1"/>
    <property type="molecule type" value="Transcribed_RNA"/>
</dbReference>
<evidence type="ECO:0000256" key="4">
    <source>
        <dbReference type="ARBA" id="ARBA00022741"/>
    </source>
</evidence>
<feature type="domain" description="ABC transporter" evidence="10">
    <location>
        <begin position="279"/>
        <end position="520"/>
    </location>
</feature>
<organism evidence="13">
    <name type="scientific">Emiliania huxleyi</name>
    <name type="common">Coccolithophore</name>
    <name type="synonym">Pontosphaera huxleyi</name>
    <dbReference type="NCBI Taxonomy" id="2903"/>
    <lineage>
        <taxon>Eukaryota</taxon>
        <taxon>Haptista</taxon>
        <taxon>Haptophyta</taxon>
        <taxon>Prymnesiophyceae</taxon>
        <taxon>Isochrysidales</taxon>
        <taxon>Noelaerhabdaceae</taxon>
        <taxon>Emiliania</taxon>
    </lineage>
</organism>
<comment type="similarity">
    <text evidence="8">Belongs to the ABC transporter superfamily. ABCB family. Heavy Metal importer (TC 3.A.1.210) subfamily.</text>
</comment>
<evidence type="ECO:0000256" key="7">
    <source>
        <dbReference type="ARBA" id="ARBA00023136"/>
    </source>
</evidence>
<evidence type="ECO:0008006" key="14">
    <source>
        <dbReference type="Google" id="ProtNLM"/>
    </source>
</evidence>
<dbReference type="PROSITE" id="PS00211">
    <property type="entry name" value="ABC_TRANSPORTER_1"/>
    <property type="match status" value="1"/>
</dbReference>
<dbReference type="CDD" id="cd18582">
    <property type="entry name" value="ABC_6TM_ATM1_ABCB7"/>
    <property type="match status" value="1"/>
</dbReference>
<feature type="transmembrane region" description="Helical" evidence="9">
    <location>
        <begin position="182"/>
        <end position="204"/>
    </location>
</feature>
<name>A0A6V2XF61_EMIHU</name>
<dbReference type="InterPro" id="IPR003439">
    <property type="entry name" value="ABC_transporter-like_ATP-bd"/>
</dbReference>
<dbReference type="PANTHER" id="PTHR24221:SF402">
    <property type="entry name" value="IRON-SULFUR CLUSTERS TRANSPORTER ABCB7, MITOCHONDRIAL"/>
    <property type="match status" value="1"/>
</dbReference>
<dbReference type="PANTHER" id="PTHR24221">
    <property type="entry name" value="ATP-BINDING CASSETTE SUB-FAMILY B"/>
    <property type="match status" value="1"/>
</dbReference>
<proteinExistence type="inferred from homology"/>
<dbReference type="EMBL" id="HBIR01054594">
    <property type="protein sequence ID" value="CAE0591286.1"/>
    <property type="molecule type" value="Transcribed_RNA"/>
</dbReference>
<dbReference type="Pfam" id="PF00664">
    <property type="entry name" value="ABC_membrane"/>
    <property type="match status" value="1"/>
</dbReference>
<gene>
    <name evidence="12" type="ORF">EHUX00137_LOCUS42532</name>
    <name evidence="13" type="ORF">EHUX00137_LOCUS42536</name>
</gene>
<dbReference type="Gene3D" id="1.20.1560.10">
    <property type="entry name" value="ABC transporter type 1, transmembrane domain"/>
    <property type="match status" value="1"/>
</dbReference>
<evidence type="ECO:0000256" key="1">
    <source>
        <dbReference type="ARBA" id="ARBA00004225"/>
    </source>
</evidence>
<dbReference type="GO" id="GO:0006879">
    <property type="term" value="P:intracellular iron ion homeostasis"/>
    <property type="evidence" value="ECO:0007669"/>
    <property type="project" value="TreeGrafter"/>
</dbReference>
<keyword evidence="4" id="KW-0547">Nucleotide-binding</keyword>
<keyword evidence="7 9" id="KW-0472">Membrane</keyword>
<keyword evidence="6 9" id="KW-1133">Transmembrane helix</keyword>
<dbReference type="GO" id="GO:0016887">
    <property type="term" value="F:ATP hydrolysis activity"/>
    <property type="evidence" value="ECO:0007669"/>
    <property type="project" value="InterPro"/>
</dbReference>
<keyword evidence="5" id="KW-0067">ATP-binding</keyword>
<evidence type="ECO:0000256" key="8">
    <source>
        <dbReference type="ARBA" id="ARBA00024363"/>
    </source>
</evidence>